<protein>
    <submittedName>
        <fullName evidence="1">Uncharacterized protein</fullName>
    </submittedName>
</protein>
<dbReference type="Proteomes" id="UP001345963">
    <property type="component" value="Unassembled WGS sequence"/>
</dbReference>
<keyword evidence="2" id="KW-1185">Reference proteome</keyword>
<evidence type="ECO:0000313" key="1">
    <source>
        <dbReference type="EMBL" id="MED6238515.1"/>
    </source>
</evidence>
<organism evidence="1 2">
    <name type="scientific">Ataeniobius toweri</name>
    <dbReference type="NCBI Taxonomy" id="208326"/>
    <lineage>
        <taxon>Eukaryota</taxon>
        <taxon>Metazoa</taxon>
        <taxon>Chordata</taxon>
        <taxon>Craniata</taxon>
        <taxon>Vertebrata</taxon>
        <taxon>Euteleostomi</taxon>
        <taxon>Actinopterygii</taxon>
        <taxon>Neopterygii</taxon>
        <taxon>Teleostei</taxon>
        <taxon>Neoteleostei</taxon>
        <taxon>Acanthomorphata</taxon>
        <taxon>Ovalentaria</taxon>
        <taxon>Atherinomorphae</taxon>
        <taxon>Cyprinodontiformes</taxon>
        <taxon>Goodeidae</taxon>
        <taxon>Ataeniobius</taxon>
    </lineage>
</organism>
<name>A0ABU7AMA4_9TELE</name>
<reference evidence="1 2" key="1">
    <citation type="submission" date="2021-07" db="EMBL/GenBank/DDBJ databases">
        <authorList>
            <person name="Palmer J.M."/>
        </authorList>
    </citation>
    <scope>NUCLEOTIDE SEQUENCE [LARGE SCALE GENOMIC DNA]</scope>
    <source>
        <strain evidence="1 2">AT_MEX2019</strain>
        <tissue evidence="1">Muscle</tissue>
    </source>
</reference>
<sequence length="252" mass="27923">MGVRRIVCSRSGEAKAQYLSESGRLRACCFLFPPLGAAELEDRRCDRCSSLTHQFRGLHEGGSPALLRLSFVALRGTSALLLVGDLKKTSDHSLDSGFIPCSGPPWIPLCLVKRTLSTLLRFLLDHQEAPTESALFHCPRLATISPLADRPTRISDGLPGNFTLCTFHKLRNSETGNSFNPQNLDYNKDSSIPALTGPFDKAHLYSERRDISWLLSPPFPSDVGTIQKASSLFAWERRISSEVKSNRMCKMS</sequence>
<dbReference type="EMBL" id="JAHUTI010020196">
    <property type="protein sequence ID" value="MED6238515.1"/>
    <property type="molecule type" value="Genomic_DNA"/>
</dbReference>
<gene>
    <name evidence="1" type="ORF">ATANTOWER_023608</name>
</gene>
<comment type="caution">
    <text evidence="1">The sequence shown here is derived from an EMBL/GenBank/DDBJ whole genome shotgun (WGS) entry which is preliminary data.</text>
</comment>
<proteinExistence type="predicted"/>
<evidence type="ECO:0000313" key="2">
    <source>
        <dbReference type="Proteomes" id="UP001345963"/>
    </source>
</evidence>
<accession>A0ABU7AMA4</accession>